<proteinExistence type="predicted"/>
<dbReference type="AlphaFoldDB" id="A0A250IBH1"/>
<dbReference type="Proteomes" id="UP000217289">
    <property type="component" value="Chromosome"/>
</dbReference>
<protein>
    <submittedName>
        <fullName evidence="1">Uncharacterized protein</fullName>
    </submittedName>
</protein>
<organism evidence="1 2">
    <name type="scientific">Melittangium boletus DSM 14713</name>
    <dbReference type="NCBI Taxonomy" id="1294270"/>
    <lineage>
        <taxon>Bacteria</taxon>
        <taxon>Pseudomonadati</taxon>
        <taxon>Myxococcota</taxon>
        <taxon>Myxococcia</taxon>
        <taxon>Myxococcales</taxon>
        <taxon>Cystobacterineae</taxon>
        <taxon>Archangiaceae</taxon>
        <taxon>Melittangium</taxon>
    </lineage>
</organism>
<name>A0A250IBH1_9BACT</name>
<keyword evidence="2" id="KW-1185">Reference proteome</keyword>
<sequence length="153" mass="17185">MPYSYDYFAAELTCPVCGETSPADHTTNMQTYLRDNPERALLPVGAPLPLDTERIRQKKYEGYLTAQVPRPGAPIHILQTWECPFCGAPANWAEVTVSHGVIERMAAVEFDRDHFERSHLIANDALGIAMDLTGKTAQELVKMDLVQILRDRL</sequence>
<dbReference type="RefSeq" id="WP_157774930.1">
    <property type="nucleotide sequence ID" value="NZ_CP022163.1"/>
</dbReference>
<accession>A0A250IBH1</accession>
<dbReference type="EMBL" id="CP022163">
    <property type="protein sequence ID" value="ATB29204.1"/>
    <property type="molecule type" value="Genomic_DNA"/>
</dbReference>
<evidence type="ECO:0000313" key="1">
    <source>
        <dbReference type="EMBL" id="ATB29204.1"/>
    </source>
</evidence>
<evidence type="ECO:0000313" key="2">
    <source>
        <dbReference type="Proteomes" id="UP000217289"/>
    </source>
</evidence>
<dbReference type="OrthoDB" id="9810131at2"/>
<dbReference type="KEGG" id="mbd:MEBOL_002653"/>
<gene>
    <name evidence="1" type="ORF">MEBOL_002653</name>
</gene>
<reference evidence="1 2" key="1">
    <citation type="submission" date="2017-06" db="EMBL/GenBank/DDBJ databases">
        <authorList>
            <person name="Kim H.J."/>
            <person name="Triplett B.A."/>
        </authorList>
    </citation>
    <scope>NUCLEOTIDE SEQUENCE [LARGE SCALE GENOMIC DNA]</scope>
    <source>
        <strain evidence="1 2">DSM 14713</strain>
    </source>
</reference>